<evidence type="ECO:0000313" key="3">
    <source>
        <dbReference type="Proteomes" id="UP000526003"/>
    </source>
</evidence>
<proteinExistence type="predicted"/>
<dbReference type="EMBL" id="JACMYG010000012">
    <property type="protein sequence ID" value="MBC2690911.1"/>
    <property type="molecule type" value="Genomic_DNA"/>
</dbReference>
<keyword evidence="3" id="KW-1185">Reference proteome</keyword>
<feature type="region of interest" description="Disordered" evidence="1">
    <location>
        <begin position="1"/>
        <end position="76"/>
    </location>
</feature>
<accession>A0A7X1KYJ5</accession>
<organism evidence="2 3">
    <name type="scientific">Pseudomonas kielensis</name>
    <dbReference type="NCBI Taxonomy" id="2762577"/>
    <lineage>
        <taxon>Bacteria</taxon>
        <taxon>Pseudomonadati</taxon>
        <taxon>Pseudomonadota</taxon>
        <taxon>Gammaproteobacteria</taxon>
        <taxon>Pseudomonadales</taxon>
        <taxon>Pseudomonadaceae</taxon>
        <taxon>Pseudomonas</taxon>
    </lineage>
</organism>
<reference evidence="2 3" key="1">
    <citation type="submission" date="2020-08" db="EMBL/GenBank/DDBJ databases">
        <title>Pseudomonas sp. nov.</title>
        <authorList>
            <person name="Gieschler S."/>
            <person name="Fiedler G."/>
            <person name="Brinks E."/>
            <person name="Boehnlein C."/>
            <person name="Franz C.M.A.P."/>
            <person name="Kabisch J."/>
        </authorList>
    </citation>
    <scope>NUCLEOTIDE SEQUENCE [LARGE SCALE GENOMIC DNA]</scope>
    <source>
        <strain evidence="2 3">MBT-1</strain>
    </source>
</reference>
<evidence type="ECO:0000313" key="2">
    <source>
        <dbReference type="EMBL" id="MBC2690911.1"/>
    </source>
</evidence>
<protein>
    <submittedName>
        <fullName evidence="2">Uncharacterized protein</fullName>
    </submittedName>
</protein>
<name>A0A7X1KYJ5_9PSED</name>
<comment type="caution">
    <text evidence="2">The sequence shown here is derived from an EMBL/GenBank/DDBJ whole genome shotgun (WGS) entry which is preliminary data.</text>
</comment>
<dbReference type="Proteomes" id="UP000526003">
    <property type="component" value="Unassembled WGS sequence"/>
</dbReference>
<evidence type="ECO:0000256" key="1">
    <source>
        <dbReference type="SAM" id="MobiDB-lite"/>
    </source>
</evidence>
<sequence>MRCTTMAMFSPNQPSPSDPPDPARQHDPVTDPNVNGDADRQDKGTDVERPMDPDAPGAIPQVPRPNEPSPLSDDRR</sequence>
<dbReference type="AlphaFoldDB" id="A0A7X1KYJ5"/>
<feature type="compositionally biased region" description="Basic and acidic residues" evidence="1">
    <location>
        <begin position="37"/>
        <end position="52"/>
    </location>
</feature>
<gene>
    <name evidence="2" type="ORF">H7995_14015</name>
</gene>